<keyword evidence="3" id="KW-1185">Reference proteome</keyword>
<feature type="transmembrane region" description="Helical" evidence="1">
    <location>
        <begin position="6"/>
        <end position="22"/>
    </location>
</feature>
<dbReference type="RefSeq" id="WP_072910749.1">
    <property type="nucleotide sequence ID" value="NZ_FRAR01000006.1"/>
</dbReference>
<keyword evidence="1" id="KW-0472">Membrane</keyword>
<protein>
    <recommendedName>
        <fullName evidence="4">PD-(D/E)XK nuclease superfamily protein</fullName>
    </recommendedName>
</protein>
<keyword evidence="1" id="KW-0812">Transmembrane</keyword>
<accession>A0A1M6PFB4</accession>
<dbReference type="OrthoDB" id="2082218at2"/>
<feature type="transmembrane region" description="Helical" evidence="1">
    <location>
        <begin position="152"/>
        <end position="172"/>
    </location>
</feature>
<evidence type="ECO:0000313" key="2">
    <source>
        <dbReference type="EMBL" id="SHK06580.1"/>
    </source>
</evidence>
<dbReference type="AlphaFoldDB" id="A0A1M6PFB4"/>
<dbReference type="STRING" id="1121421.SAMN02745123_00549"/>
<reference evidence="3" key="1">
    <citation type="submission" date="2016-11" db="EMBL/GenBank/DDBJ databases">
        <authorList>
            <person name="Varghese N."/>
            <person name="Submissions S."/>
        </authorList>
    </citation>
    <scope>NUCLEOTIDE SEQUENCE [LARGE SCALE GENOMIC DNA]</scope>
    <source>
        <strain evidence="3">DSM 10349</strain>
    </source>
</reference>
<sequence length="178" mass="19849">MLPGDLLLIGILIGAILIYNIIKFGQSYRARRRVLKAGRAEVAARRFLEAQGYSILAVQERVPIVTKVNGKPHKSHIQADLIVQKGKQVFVVDVKTGAVAERPASPDNRRQLLEYYLVYRPDGVLILDMDHEKLYAIDFDIKFPAVKGPKTLPIPYLVCFCAGVIVTFILLYKGGTIS</sequence>
<gene>
    <name evidence="2" type="ORF">SAMN02745123_00549</name>
</gene>
<evidence type="ECO:0000313" key="3">
    <source>
        <dbReference type="Proteomes" id="UP000183997"/>
    </source>
</evidence>
<dbReference type="SUPFAM" id="SSF52980">
    <property type="entry name" value="Restriction endonuclease-like"/>
    <property type="match status" value="1"/>
</dbReference>
<dbReference type="EMBL" id="FRAR01000006">
    <property type="protein sequence ID" value="SHK06580.1"/>
    <property type="molecule type" value="Genomic_DNA"/>
</dbReference>
<dbReference type="Proteomes" id="UP000183997">
    <property type="component" value="Unassembled WGS sequence"/>
</dbReference>
<dbReference type="InterPro" id="IPR011335">
    <property type="entry name" value="Restrct_endonuc-II-like"/>
</dbReference>
<evidence type="ECO:0008006" key="4">
    <source>
        <dbReference type="Google" id="ProtNLM"/>
    </source>
</evidence>
<keyword evidence="1" id="KW-1133">Transmembrane helix</keyword>
<proteinExistence type="predicted"/>
<evidence type="ECO:0000256" key="1">
    <source>
        <dbReference type="SAM" id="Phobius"/>
    </source>
</evidence>
<name>A0A1M6PFB4_9FIRM</name>
<organism evidence="2 3">
    <name type="scientific">Desulforamulus aeronauticus DSM 10349</name>
    <dbReference type="NCBI Taxonomy" id="1121421"/>
    <lineage>
        <taxon>Bacteria</taxon>
        <taxon>Bacillati</taxon>
        <taxon>Bacillota</taxon>
        <taxon>Clostridia</taxon>
        <taxon>Eubacteriales</taxon>
        <taxon>Peptococcaceae</taxon>
        <taxon>Desulforamulus</taxon>
    </lineage>
</organism>